<dbReference type="SFLD" id="SFLDG01141">
    <property type="entry name" value="C2.B.1:_Sucrose_Phosphatase_Li"/>
    <property type="match status" value="1"/>
</dbReference>
<dbReference type="PANTHER" id="PTHR46521:SF4">
    <property type="entry name" value="SUCROSE-PHOSPHATASE 2-RELATED"/>
    <property type="match status" value="1"/>
</dbReference>
<evidence type="ECO:0000256" key="1">
    <source>
        <dbReference type="ARBA" id="ARBA00022801"/>
    </source>
</evidence>
<evidence type="ECO:0000313" key="4">
    <source>
        <dbReference type="EMBL" id="SFI29144.1"/>
    </source>
</evidence>
<feature type="region of interest" description="Disordered" evidence="2">
    <location>
        <begin position="1"/>
        <end position="35"/>
    </location>
</feature>
<feature type="domain" description="Sucrose phosphatase-like" evidence="3">
    <location>
        <begin position="43"/>
        <end position="282"/>
    </location>
</feature>
<dbReference type="InterPro" id="IPR051518">
    <property type="entry name" value="Sucrose_Phosphatase"/>
</dbReference>
<evidence type="ECO:0000256" key="2">
    <source>
        <dbReference type="SAM" id="MobiDB-lite"/>
    </source>
</evidence>
<organism evidence="4 5">
    <name type="scientific">Albimonas pacifica</name>
    <dbReference type="NCBI Taxonomy" id="1114924"/>
    <lineage>
        <taxon>Bacteria</taxon>
        <taxon>Pseudomonadati</taxon>
        <taxon>Pseudomonadota</taxon>
        <taxon>Alphaproteobacteria</taxon>
        <taxon>Rhodobacterales</taxon>
        <taxon>Paracoccaceae</taxon>
        <taxon>Albimonas</taxon>
    </lineage>
</organism>
<feature type="compositionally biased region" description="Basic and acidic residues" evidence="2">
    <location>
        <begin position="1"/>
        <end position="11"/>
    </location>
</feature>
<dbReference type="Proteomes" id="UP000199377">
    <property type="component" value="Unassembled WGS sequence"/>
</dbReference>
<proteinExistence type="predicted"/>
<sequence length="298" mass="32429">MSGENLQKKSDTPLTDEALPEVKTLNPPEGSPSAEHRDFAARRFVLATDLDGTFLGGSEADRRALYEWIDANRDEVGLIFVTGRDPEFLEELCRGPVPWPDYVVGDVGTTIARMEFSDDEPGQGRVKPIEALEEQIAAIWDDAGPRVREALDGHPGLTLQPTPFRYRVSYDYDPETFDPSAIEIVREIGHDPLISADIFFDVLPRGVSKGPSLLRLLAFLGVPEHKTLAAGDTLNDLSMLDMDVPAVAVGNSEPGLVQRLRDRDTLHRAQAHGAGGILEAIAALGLHPSPPSPRKTAA</sequence>
<keyword evidence="5" id="KW-1185">Reference proteome</keyword>
<keyword evidence="1" id="KW-0378">Hydrolase</keyword>
<evidence type="ECO:0000313" key="5">
    <source>
        <dbReference type="Proteomes" id="UP000199377"/>
    </source>
</evidence>
<dbReference type="AlphaFoldDB" id="A0A1I3H075"/>
<dbReference type="PANTHER" id="PTHR46521">
    <property type="entry name" value="SUCROSE-PHOSPHATASE 2-RELATED"/>
    <property type="match status" value="1"/>
</dbReference>
<dbReference type="InterPro" id="IPR023214">
    <property type="entry name" value="HAD_sf"/>
</dbReference>
<dbReference type="Gene3D" id="3.40.50.1000">
    <property type="entry name" value="HAD superfamily/HAD-like"/>
    <property type="match status" value="1"/>
</dbReference>
<dbReference type="InterPro" id="IPR036412">
    <property type="entry name" value="HAD-like_sf"/>
</dbReference>
<dbReference type="SFLD" id="SFLDS00003">
    <property type="entry name" value="Haloacid_Dehalogenase"/>
    <property type="match status" value="1"/>
</dbReference>
<dbReference type="SFLD" id="SFLDG01140">
    <property type="entry name" value="C2.B:_Phosphomannomutase_and_P"/>
    <property type="match status" value="1"/>
</dbReference>
<dbReference type="InterPro" id="IPR006380">
    <property type="entry name" value="SPP-like_dom"/>
</dbReference>
<gene>
    <name evidence="4" type="ORF">SAMN05216258_105438</name>
</gene>
<dbReference type="EMBL" id="FOQH01000005">
    <property type="protein sequence ID" value="SFI29144.1"/>
    <property type="molecule type" value="Genomic_DNA"/>
</dbReference>
<dbReference type="Pfam" id="PF05116">
    <property type="entry name" value="S6PP"/>
    <property type="match status" value="1"/>
</dbReference>
<protein>
    <submittedName>
        <fullName evidence="4">Hydroxymethylpyrimidine pyrophosphatase</fullName>
    </submittedName>
</protein>
<dbReference type="Gene3D" id="3.90.1070.10">
    <property type="match status" value="1"/>
</dbReference>
<dbReference type="SUPFAM" id="SSF56784">
    <property type="entry name" value="HAD-like"/>
    <property type="match status" value="1"/>
</dbReference>
<dbReference type="GO" id="GO:0016787">
    <property type="term" value="F:hydrolase activity"/>
    <property type="evidence" value="ECO:0007669"/>
    <property type="project" value="UniProtKB-KW"/>
</dbReference>
<name>A0A1I3H075_9RHOB</name>
<evidence type="ECO:0000259" key="3">
    <source>
        <dbReference type="Pfam" id="PF05116"/>
    </source>
</evidence>
<accession>A0A1I3H075</accession>
<dbReference type="STRING" id="1114924.SAMN05216258_105438"/>
<reference evidence="4 5" key="1">
    <citation type="submission" date="2016-10" db="EMBL/GenBank/DDBJ databases">
        <authorList>
            <person name="de Groot N.N."/>
        </authorList>
    </citation>
    <scope>NUCLEOTIDE SEQUENCE [LARGE SCALE GENOMIC DNA]</scope>
    <source>
        <strain evidence="4 5">CGMCC 1.11030</strain>
    </source>
</reference>